<dbReference type="Proteomes" id="UP000694866">
    <property type="component" value="Unplaced"/>
</dbReference>
<dbReference type="OrthoDB" id="8123129at2759"/>
<dbReference type="GeneID" id="105264929"/>
<dbReference type="RefSeq" id="NP_001401466.1">
    <property type="nucleotide sequence ID" value="NM_001414537.1"/>
</dbReference>
<accession>A0A9R1T0C5</accession>
<proteinExistence type="predicted"/>
<evidence type="ECO:0000313" key="1">
    <source>
        <dbReference type="Proteomes" id="UP000694866"/>
    </source>
</evidence>
<gene>
    <name evidence="2 3" type="primary">LOC105264929</name>
    <name evidence="2 3" type="synonym">ISN1_1</name>
    <name evidence="2 3" type="synonym">lef-4</name>
</gene>
<dbReference type="AlphaFoldDB" id="A0A9R1T0C5"/>
<organism evidence="1 3">
    <name type="scientific">Fopius arisanus</name>
    <dbReference type="NCBI Taxonomy" id="64838"/>
    <lineage>
        <taxon>Eukaryota</taxon>
        <taxon>Metazoa</taxon>
        <taxon>Ecdysozoa</taxon>
        <taxon>Arthropoda</taxon>
        <taxon>Hexapoda</taxon>
        <taxon>Insecta</taxon>
        <taxon>Pterygota</taxon>
        <taxon>Neoptera</taxon>
        <taxon>Endopterygota</taxon>
        <taxon>Hymenoptera</taxon>
        <taxon>Apocrita</taxon>
        <taxon>Ichneumonoidea</taxon>
        <taxon>Braconidae</taxon>
        <taxon>Opiinae</taxon>
        <taxon>Fopius</taxon>
    </lineage>
</organism>
<sequence length="409" mass="47199">MSSSSLKPTEWESTISIPTTREEFNRMLDAVKCEVPVRCPSEGVLNDIIILFKNGVRLSRRRLEHKITLTTRNILGFHRGVSYPIVRTTAHEQLASHPPLQDIERMTHRLVKFVGQVRQTYNKEECEKGERYTLEYEIEYPGDTSYTEILRLESEMMDCAVQHKHFAAAQAMSLENIFACVMSKVQMWHCFDDKQLYHWAYKWNGVKAKMMVQRDEDIAYLWPDAGVIKTQRFEGDVEVFANLCLLVEIMEDRVVIIEVIGSSFDGRIHTTEPRTNIEFLDHLNDSVSRCDGTRIGGKSIVVQAFYPPPKPDRYDEQLHDGFIIVQNDIIIKWKIPTLDVKCIAPFTYSAANRNFYLDLEGEVDAIYEISSSHKILRRRIDRIAPSSAEELETFLTSTELLNACQSTFS</sequence>
<dbReference type="RefSeq" id="XP_011300449.1">
    <property type="nucleotide sequence ID" value="XM_011302147.1"/>
</dbReference>
<reference evidence="2 3" key="1">
    <citation type="submission" date="2025-04" db="UniProtKB">
        <authorList>
            <consortium name="RefSeq"/>
        </authorList>
    </citation>
    <scope>IDENTIFICATION</scope>
    <source>
        <strain evidence="3">USDA-PBARC FA_bdor</strain>
        <tissue evidence="3">Whole organism</tissue>
    </source>
</reference>
<evidence type="ECO:0000313" key="2">
    <source>
        <dbReference type="RefSeq" id="NP_001401466.1"/>
    </source>
</evidence>
<accession>A0A9R1TXQ8</accession>
<name>A0A9R1T0C5_9HYME</name>
<protein>
    <submittedName>
        <fullName evidence="2">Uncharacterized LOC105264929</fullName>
    </submittedName>
    <submittedName>
        <fullName evidence="3">Uncharacterized isoform X1</fullName>
    </submittedName>
</protein>
<evidence type="ECO:0000313" key="3">
    <source>
        <dbReference type="RefSeq" id="XP_011300449.1"/>
    </source>
</evidence>
<dbReference type="KEGG" id="fas:105264929"/>
<keyword evidence="1" id="KW-1185">Reference proteome</keyword>